<evidence type="ECO:0000313" key="14">
    <source>
        <dbReference type="EMBL" id="MFC4823908.1"/>
    </source>
</evidence>
<feature type="transmembrane region" description="Helical" evidence="12">
    <location>
        <begin position="236"/>
        <end position="263"/>
    </location>
</feature>
<keyword evidence="7 12" id="KW-1133">Transmembrane helix</keyword>
<dbReference type="EMBL" id="JBHSHT010000001">
    <property type="protein sequence ID" value="MFC4823908.1"/>
    <property type="molecule type" value="Genomic_DNA"/>
</dbReference>
<evidence type="ECO:0000313" key="15">
    <source>
        <dbReference type="Proteomes" id="UP001595945"/>
    </source>
</evidence>
<evidence type="ECO:0000256" key="9">
    <source>
        <dbReference type="ARBA" id="ARBA00023136"/>
    </source>
</evidence>
<keyword evidence="6 10" id="KW-0862">Zinc</keyword>
<dbReference type="InterPro" id="IPR050083">
    <property type="entry name" value="HtpX_protease"/>
</dbReference>
<evidence type="ECO:0000256" key="10">
    <source>
        <dbReference type="RuleBase" id="RU003983"/>
    </source>
</evidence>
<sequence>MSRHSASNDGPPDDSALTYRIAVTLALVLAADALFVAVVAYLLRPWLLPLFGGRSAAGQSLGGLPVAWVALVAPATLALAWAQLRYTRREALAAADARPVGESAYPDLHARLRRLAQSADVTPPTLAVAETDAANSFTVGDLRGGTVAVSTGLLAALSDDELDAVLAHELAHLQNRDAAVMTLATFLPALANDEYSLFEAVSAPVRTLALGVALVGGYAVSTALVAAPPFGVESLLAFAGFVAFTVLFGGVALGLLALPVAVLSGRLSRYREFAADRAGALLAGDPAAMASALETLADDAPSRPTDDARASDVRSPGARSGVRELCFLPHGIADADAEDGDAPLADLPVEVETHPPTDERIARLRDLAAEGPERYR</sequence>
<dbReference type="Proteomes" id="UP001595945">
    <property type="component" value="Unassembled WGS sequence"/>
</dbReference>
<dbReference type="GO" id="GO:0006508">
    <property type="term" value="P:proteolysis"/>
    <property type="evidence" value="ECO:0007669"/>
    <property type="project" value="UniProtKB-KW"/>
</dbReference>
<keyword evidence="4" id="KW-0479">Metal-binding</keyword>
<keyword evidence="5 10" id="KW-0378">Hydrolase</keyword>
<dbReference type="Gene3D" id="3.30.2010.10">
    <property type="entry name" value="Metalloproteases ('zincins'), catalytic domain"/>
    <property type="match status" value="1"/>
</dbReference>
<feature type="region of interest" description="Disordered" evidence="11">
    <location>
        <begin position="298"/>
        <end position="317"/>
    </location>
</feature>
<accession>A0ABD5PZT6</accession>
<dbReference type="InterPro" id="IPR001915">
    <property type="entry name" value="Peptidase_M48"/>
</dbReference>
<keyword evidence="15" id="KW-1185">Reference proteome</keyword>
<dbReference type="PANTHER" id="PTHR43221">
    <property type="entry name" value="PROTEASE HTPX"/>
    <property type="match status" value="1"/>
</dbReference>
<evidence type="ECO:0000256" key="11">
    <source>
        <dbReference type="SAM" id="MobiDB-lite"/>
    </source>
</evidence>
<evidence type="ECO:0000256" key="7">
    <source>
        <dbReference type="ARBA" id="ARBA00022989"/>
    </source>
</evidence>
<reference evidence="14 15" key="1">
    <citation type="journal article" date="2019" name="Int. J. Syst. Evol. Microbiol.">
        <title>The Global Catalogue of Microorganisms (GCM) 10K type strain sequencing project: providing services to taxonomists for standard genome sequencing and annotation.</title>
        <authorList>
            <consortium name="The Broad Institute Genomics Platform"/>
            <consortium name="The Broad Institute Genome Sequencing Center for Infectious Disease"/>
            <person name="Wu L."/>
            <person name="Ma J."/>
        </authorList>
    </citation>
    <scope>NUCLEOTIDE SEQUENCE [LARGE SCALE GENOMIC DNA]</scope>
    <source>
        <strain evidence="14 15">XZYJ18</strain>
    </source>
</reference>
<feature type="compositionally biased region" description="Basic and acidic residues" evidence="11">
    <location>
        <begin position="300"/>
        <end position="312"/>
    </location>
</feature>
<feature type="transmembrane region" description="Helical" evidence="12">
    <location>
        <begin position="63"/>
        <end position="82"/>
    </location>
</feature>
<protein>
    <submittedName>
        <fullName evidence="14">M48 family metalloprotease</fullName>
        <ecNumber evidence="14">3.4.24.-</ecNumber>
    </submittedName>
</protein>
<evidence type="ECO:0000256" key="12">
    <source>
        <dbReference type="SAM" id="Phobius"/>
    </source>
</evidence>
<comment type="cofactor">
    <cofactor evidence="10">
        <name>Zn(2+)</name>
        <dbReference type="ChEBI" id="CHEBI:29105"/>
    </cofactor>
    <text evidence="10">Binds 1 zinc ion per subunit.</text>
</comment>
<dbReference type="GeneID" id="73047169"/>
<dbReference type="GO" id="GO:0046872">
    <property type="term" value="F:metal ion binding"/>
    <property type="evidence" value="ECO:0007669"/>
    <property type="project" value="UniProtKB-KW"/>
</dbReference>
<comment type="caution">
    <text evidence="14">The sequence shown here is derived from an EMBL/GenBank/DDBJ whole genome shotgun (WGS) entry which is preliminary data.</text>
</comment>
<evidence type="ECO:0000259" key="13">
    <source>
        <dbReference type="Pfam" id="PF01435"/>
    </source>
</evidence>
<evidence type="ECO:0000256" key="8">
    <source>
        <dbReference type="ARBA" id="ARBA00023049"/>
    </source>
</evidence>
<evidence type="ECO:0000256" key="2">
    <source>
        <dbReference type="ARBA" id="ARBA00022670"/>
    </source>
</evidence>
<dbReference type="EC" id="3.4.24.-" evidence="14"/>
<name>A0ABD5PZT6_9EURY</name>
<keyword evidence="3 12" id="KW-0812">Transmembrane</keyword>
<feature type="transmembrane region" description="Helical" evidence="12">
    <location>
        <begin position="21"/>
        <end position="43"/>
    </location>
</feature>
<proteinExistence type="inferred from homology"/>
<evidence type="ECO:0000256" key="3">
    <source>
        <dbReference type="ARBA" id="ARBA00022692"/>
    </source>
</evidence>
<comment type="similarity">
    <text evidence="10">Belongs to the peptidase M48 family.</text>
</comment>
<dbReference type="Pfam" id="PF01435">
    <property type="entry name" value="Peptidase_M48"/>
    <property type="match status" value="1"/>
</dbReference>
<feature type="domain" description="Peptidase M48" evidence="13">
    <location>
        <begin position="106"/>
        <end position="367"/>
    </location>
</feature>
<keyword evidence="9 12" id="KW-0472">Membrane</keyword>
<dbReference type="PANTHER" id="PTHR43221:SF2">
    <property type="entry name" value="PROTEASE HTPX HOMOLOG"/>
    <property type="match status" value="1"/>
</dbReference>
<feature type="transmembrane region" description="Helical" evidence="12">
    <location>
        <begin position="208"/>
        <end position="230"/>
    </location>
</feature>
<keyword evidence="1" id="KW-1003">Cell membrane</keyword>
<keyword evidence="8 10" id="KW-0482">Metalloprotease</keyword>
<gene>
    <name evidence="14" type="ORF">ACFO9K_06505</name>
</gene>
<dbReference type="AlphaFoldDB" id="A0ABD5PZT6"/>
<evidence type="ECO:0000256" key="5">
    <source>
        <dbReference type="ARBA" id="ARBA00022801"/>
    </source>
</evidence>
<organism evidence="14 15">
    <name type="scientific">Halorussus aquaticus</name>
    <dbReference type="NCBI Taxonomy" id="2953748"/>
    <lineage>
        <taxon>Archaea</taxon>
        <taxon>Methanobacteriati</taxon>
        <taxon>Methanobacteriota</taxon>
        <taxon>Stenosarchaea group</taxon>
        <taxon>Halobacteria</taxon>
        <taxon>Halobacteriales</taxon>
        <taxon>Haladaptataceae</taxon>
        <taxon>Halorussus</taxon>
    </lineage>
</organism>
<dbReference type="GO" id="GO:0008237">
    <property type="term" value="F:metallopeptidase activity"/>
    <property type="evidence" value="ECO:0007669"/>
    <property type="project" value="UniProtKB-KW"/>
</dbReference>
<evidence type="ECO:0000256" key="4">
    <source>
        <dbReference type="ARBA" id="ARBA00022723"/>
    </source>
</evidence>
<evidence type="ECO:0000256" key="6">
    <source>
        <dbReference type="ARBA" id="ARBA00022833"/>
    </source>
</evidence>
<evidence type="ECO:0000256" key="1">
    <source>
        <dbReference type="ARBA" id="ARBA00022475"/>
    </source>
</evidence>
<dbReference type="RefSeq" id="WP_254270127.1">
    <property type="nucleotide sequence ID" value="NZ_CP100401.1"/>
</dbReference>
<keyword evidence="2 10" id="KW-0645">Protease</keyword>